<keyword evidence="9" id="KW-1185">Reference proteome</keyword>
<evidence type="ECO:0000259" key="7">
    <source>
        <dbReference type="Pfam" id="PF13193"/>
    </source>
</evidence>
<evidence type="ECO:0000313" key="8">
    <source>
        <dbReference type="EMBL" id="AFM26801.1"/>
    </source>
</evidence>
<dbReference type="GO" id="GO:0003987">
    <property type="term" value="F:acetate-CoA ligase activity"/>
    <property type="evidence" value="ECO:0007669"/>
    <property type="project" value="UniProtKB-EC"/>
</dbReference>
<dbReference type="PANTHER" id="PTHR24095">
    <property type="entry name" value="ACETYL-COENZYME A SYNTHETASE"/>
    <property type="match status" value="1"/>
</dbReference>
<dbReference type="HOGENOM" id="CLU_000022_59_10_7"/>
<dbReference type="SUPFAM" id="SSF56801">
    <property type="entry name" value="Acetyl-CoA synthetase-like"/>
    <property type="match status" value="1"/>
</dbReference>
<dbReference type="OrthoDB" id="9801302at2"/>
<reference evidence="9" key="1">
    <citation type="submission" date="2012-06" db="EMBL/GenBank/DDBJ databases">
        <title>Complete sequence of chromosome of Desulfomonile tiedjei DSM 6799.</title>
        <authorList>
            <person name="Lucas S."/>
            <person name="Copeland A."/>
            <person name="Lapidus A."/>
            <person name="Glavina del Rio T."/>
            <person name="Dalin E."/>
            <person name="Tice H."/>
            <person name="Bruce D."/>
            <person name="Goodwin L."/>
            <person name="Pitluck S."/>
            <person name="Peters L."/>
            <person name="Ovchinnikova G."/>
            <person name="Zeytun A."/>
            <person name="Lu M."/>
            <person name="Kyrpides N."/>
            <person name="Mavromatis K."/>
            <person name="Ivanova N."/>
            <person name="Brettin T."/>
            <person name="Detter J.C."/>
            <person name="Han C."/>
            <person name="Larimer F."/>
            <person name="Land M."/>
            <person name="Hauser L."/>
            <person name="Markowitz V."/>
            <person name="Cheng J.-F."/>
            <person name="Hugenholtz P."/>
            <person name="Woyke T."/>
            <person name="Wu D."/>
            <person name="Spring S."/>
            <person name="Schroeder M."/>
            <person name="Brambilla E."/>
            <person name="Klenk H.-P."/>
            <person name="Eisen J.A."/>
        </authorList>
    </citation>
    <scope>NUCLEOTIDE SEQUENCE [LARGE SCALE GENOMIC DNA]</scope>
    <source>
        <strain evidence="9">ATCC 49306 / DSM 6799 / DCB-1</strain>
    </source>
</reference>
<dbReference type="InterPro" id="IPR042099">
    <property type="entry name" value="ANL_N_sf"/>
</dbReference>
<feature type="domain" description="AMP-binding enzyme C-terminal" evidence="7">
    <location>
        <begin position="471"/>
        <end position="549"/>
    </location>
</feature>
<keyword evidence="3" id="KW-0547">Nucleotide-binding</keyword>
<evidence type="ECO:0000256" key="4">
    <source>
        <dbReference type="ARBA" id="ARBA00022840"/>
    </source>
</evidence>
<dbReference type="GO" id="GO:0005524">
    <property type="term" value="F:ATP binding"/>
    <property type="evidence" value="ECO:0007669"/>
    <property type="project" value="UniProtKB-KW"/>
</dbReference>
<evidence type="ECO:0000256" key="1">
    <source>
        <dbReference type="ARBA" id="ARBA00013275"/>
    </source>
</evidence>
<keyword evidence="5" id="KW-0007">Acetylation</keyword>
<keyword evidence="2 8" id="KW-0436">Ligase</keyword>
<dbReference type="Gene3D" id="3.40.50.12780">
    <property type="entry name" value="N-terminal domain of ligase-like"/>
    <property type="match status" value="1"/>
</dbReference>
<dbReference type="Pfam" id="PF13193">
    <property type="entry name" value="AMP-binding_C"/>
    <property type="match status" value="1"/>
</dbReference>
<dbReference type="InterPro" id="IPR000873">
    <property type="entry name" value="AMP-dep_synth/lig_dom"/>
</dbReference>
<keyword evidence="4" id="KW-0067">ATP-binding</keyword>
<dbReference type="RefSeq" id="WP_014811924.1">
    <property type="nucleotide sequence ID" value="NC_018025.1"/>
</dbReference>
<name>I4CB60_DESTA</name>
<dbReference type="KEGG" id="dti:Desti_4164"/>
<dbReference type="InterPro" id="IPR045851">
    <property type="entry name" value="AMP-bd_C_sf"/>
</dbReference>
<gene>
    <name evidence="8" type="ordered locus">Desti_4164</name>
</gene>
<dbReference type="InterPro" id="IPR025110">
    <property type="entry name" value="AMP-bd_C"/>
</dbReference>
<evidence type="ECO:0000313" key="9">
    <source>
        <dbReference type="Proteomes" id="UP000006055"/>
    </source>
</evidence>
<proteinExistence type="predicted"/>
<dbReference type="InterPro" id="IPR020845">
    <property type="entry name" value="AMP-binding_CS"/>
</dbReference>
<dbReference type="Gene3D" id="3.30.300.30">
    <property type="match status" value="1"/>
</dbReference>
<evidence type="ECO:0000256" key="2">
    <source>
        <dbReference type="ARBA" id="ARBA00022598"/>
    </source>
</evidence>
<organism evidence="8 9">
    <name type="scientific">Desulfomonile tiedjei (strain ATCC 49306 / DSM 6799 / DCB-1)</name>
    <dbReference type="NCBI Taxonomy" id="706587"/>
    <lineage>
        <taxon>Bacteria</taxon>
        <taxon>Pseudomonadati</taxon>
        <taxon>Thermodesulfobacteriota</taxon>
        <taxon>Desulfomonilia</taxon>
        <taxon>Desulfomonilales</taxon>
        <taxon>Desulfomonilaceae</taxon>
        <taxon>Desulfomonile</taxon>
    </lineage>
</organism>
<dbReference type="EMBL" id="CP003360">
    <property type="protein sequence ID" value="AFM26801.1"/>
    <property type="molecule type" value="Genomic_DNA"/>
</dbReference>
<dbReference type="AlphaFoldDB" id="I4CB60"/>
<dbReference type="PANTHER" id="PTHR24095:SF14">
    <property type="entry name" value="ACETYL-COENZYME A SYNTHETASE 1"/>
    <property type="match status" value="1"/>
</dbReference>
<dbReference type="eggNOG" id="COG0365">
    <property type="taxonomic scope" value="Bacteria"/>
</dbReference>
<dbReference type="Proteomes" id="UP000006055">
    <property type="component" value="Chromosome"/>
</dbReference>
<dbReference type="Pfam" id="PF00501">
    <property type="entry name" value="AMP-binding"/>
    <property type="match status" value="1"/>
</dbReference>
<dbReference type="PROSITE" id="PS00455">
    <property type="entry name" value="AMP_BINDING"/>
    <property type="match status" value="1"/>
</dbReference>
<sequence>MIKARVKPENSNANLKSYYDAYKSFSWEQVKKEFTTDHEGYVNIAYEAVDRWADNPATADNTALIIERADVVETITFKDLKERSCRLTNLLLKFGFKIGDRFFIFLPPCPEIYYAMLACARIGVIFSNLYTTLNFEELHWRFNNAQPRGIITHPHLVERLPSESSEYLKCILLTDGPTPGLFPSEVELESMMQYMSSEHSVKWVAENTPLYLLYTSGSTGPPKGVVHAHQDMAGHLITARWVLDLNERSVLWTDGDPAWVTGTVYGAFAPWLCGAASVIQGNPFSASSWYRTIEKYKVNVWYTTPQSIRRLMEAGADLPGRYDFSDLRHIATVGEALSPELFYWVRENLKHSPHDTWWMTETGMICIANFPSQQIKPGSMGKPVPGIEAAVLDPQGEPLSILTLGELALKVPWPSMMQAVWNDDERFAAYFSEEWFLTGDMVIKDEDGYYYHEGRNDDLIKAGQTFVGPYEVEQVLCMHPAVAEAGAISKPNDKGRVEVKAFVKIAKGYAASVRLNYEIKAFVRTNLHSEIPLGEIEFLDELPRTLSGKLLRRVLRARELGLPSGDPKKLRG</sequence>
<evidence type="ECO:0000259" key="6">
    <source>
        <dbReference type="Pfam" id="PF00501"/>
    </source>
</evidence>
<evidence type="ECO:0000256" key="3">
    <source>
        <dbReference type="ARBA" id="ARBA00022741"/>
    </source>
</evidence>
<dbReference type="STRING" id="706587.Desti_4164"/>
<dbReference type="PATRIC" id="fig|706587.4.peg.4721"/>
<feature type="domain" description="AMP-dependent synthetase/ligase" evidence="6">
    <location>
        <begin position="58"/>
        <end position="417"/>
    </location>
</feature>
<dbReference type="EC" id="6.2.1.1" evidence="1"/>
<accession>I4CB60</accession>
<evidence type="ECO:0000256" key="5">
    <source>
        <dbReference type="ARBA" id="ARBA00022990"/>
    </source>
</evidence>
<protein>
    <recommendedName>
        <fullName evidence="1">acetate--CoA ligase</fullName>
        <ecNumber evidence="1">6.2.1.1</ecNumber>
    </recommendedName>
</protein>
<dbReference type="GO" id="GO:0006085">
    <property type="term" value="P:acetyl-CoA biosynthetic process"/>
    <property type="evidence" value="ECO:0007669"/>
    <property type="project" value="TreeGrafter"/>
</dbReference>